<keyword evidence="5" id="KW-1185">Reference proteome</keyword>
<dbReference type="InterPro" id="IPR036404">
    <property type="entry name" value="Jacalin-like_lectin_dom_sf"/>
</dbReference>
<gene>
    <name evidence="4" type="ORF">PBS001_LOCUS1351</name>
    <name evidence="3" type="ORF">PBS003_LOCUS6252</name>
</gene>
<dbReference type="SMART" id="SM00915">
    <property type="entry name" value="Jacalin"/>
    <property type="match status" value="1"/>
</dbReference>
<feature type="domain" description="Jacalin-type lectin" evidence="2">
    <location>
        <begin position="36"/>
        <end position="163"/>
    </location>
</feature>
<dbReference type="InterPro" id="IPR001229">
    <property type="entry name" value="Jacalin-like_lectin_dom"/>
</dbReference>
<proteinExistence type="predicted"/>
<feature type="chain" id="PRO_5043695322" description="Jacalin-type lectin domain-containing protein" evidence="1">
    <location>
        <begin position="21"/>
        <end position="181"/>
    </location>
</feature>
<dbReference type="SUPFAM" id="SSF51101">
    <property type="entry name" value="Mannose-binding lectins"/>
    <property type="match status" value="1"/>
</dbReference>
<accession>A0AAU9KZA6</accession>
<name>A0AAU9KZA6_9STRA</name>
<evidence type="ECO:0000313" key="5">
    <source>
        <dbReference type="Proteomes" id="UP001158986"/>
    </source>
</evidence>
<dbReference type="EMBL" id="CAKKTJ010000319">
    <property type="protein sequence ID" value="CAH0479617.1"/>
    <property type="molecule type" value="Genomic_DNA"/>
</dbReference>
<evidence type="ECO:0000259" key="2">
    <source>
        <dbReference type="SMART" id="SM00915"/>
    </source>
</evidence>
<dbReference type="Gene3D" id="2.100.10.30">
    <property type="entry name" value="Jacalin-like lectin domain"/>
    <property type="match status" value="1"/>
</dbReference>
<keyword evidence="1" id="KW-0732">Signal</keyword>
<feature type="signal peptide" evidence="1">
    <location>
        <begin position="1"/>
        <end position="20"/>
    </location>
</feature>
<comment type="caution">
    <text evidence="3">The sequence shown here is derived from an EMBL/GenBank/DDBJ whole genome shotgun (WGS) entry which is preliminary data.</text>
</comment>
<evidence type="ECO:0000313" key="3">
    <source>
        <dbReference type="EMBL" id="CAH0479617.1"/>
    </source>
</evidence>
<dbReference type="EMBL" id="CAKLCB010000078">
    <property type="protein sequence ID" value="CAH0514607.1"/>
    <property type="molecule type" value="Genomic_DNA"/>
</dbReference>
<evidence type="ECO:0000256" key="1">
    <source>
        <dbReference type="SAM" id="SignalP"/>
    </source>
</evidence>
<reference evidence="3 5" key="1">
    <citation type="submission" date="2021-11" db="EMBL/GenBank/DDBJ databases">
        <authorList>
            <person name="Islam A."/>
            <person name="Islam S."/>
            <person name="Flora M.S."/>
            <person name="Rahman M."/>
            <person name="Ziaur R.M."/>
            <person name="Epstein J.H."/>
            <person name="Hassan M."/>
            <person name="Klassen M."/>
            <person name="Woodard K."/>
            <person name="Webb A."/>
            <person name="Webby R.J."/>
            <person name="El Zowalaty M.E."/>
        </authorList>
    </citation>
    <scope>NUCLEOTIDE SEQUENCE</scope>
    <source>
        <strain evidence="4">Pbs1</strain>
        <strain evidence="3">Pbs3</strain>
    </source>
</reference>
<dbReference type="Pfam" id="PF01419">
    <property type="entry name" value="Jacalin"/>
    <property type="match status" value="1"/>
</dbReference>
<dbReference type="Proteomes" id="UP001158986">
    <property type="component" value="Unassembled WGS sequence"/>
</dbReference>
<dbReference type="AlphaFoldDB" id="A0AAU9KZA6"/>
<dbReference type="Proteomes" id="UP001160483">
    <property type="component" value="Unassembled WGS sequence"/>
</dbReference>
<organism evidence="3 6">
    <name type="scientific">Peronospora belbahrii</name>
    <dbReference type="NCBI Taxonomy" id="622444"/>
    <lineage>
        <taxon>Eukaryota</taxon>
        <taxon>Sar</taxon>
        <taxon>Stramenopiles</taxon>
        <taxon>Oomycota</taxon>
        <taxon>Peronosporomycetes</taxon>
        <taxon>Peronosporales</taxon>
        <taxon>Peronosporaceae</taxon>
        <taxon>Peronospora</taxon>
    </lineage>
</organism>
<sequence>MMRLFFHVVAALALVTDSIALPCVQYGAPVGFPDNKTPFSTIGASTNGMRLFCVYTRFGKRLDAIAVRYKDASPYPYVYGGDGGRYAEFCIDDNEIIQNVTIRSNSKAIVYLRLDTSLSRVLVLGTPRAEEDLVFSAPDDMELNGFYGYKNHEVKSLGVIWSTCGCQENGYGGYVPGTVHD</sequence>
<evidence type="ECO:0000313" key="4">
    <source>
        <dbReference type="EMBL" id="CAH0514607.1"/>
    </source>
</evidence>
<evidence type="ECO:0000313" key="6">
    <source>
        <dbReference type="Proteomes" id="UP001160483"/>
    </source>
</evidence>
<protein>
    <recommendedName>
        <fullName evidence="2">Jacalin-type lectin domain-containing protein</fullName>
    </recommendedName>
</protein>